<keyword evidence="1" id="KW-0732">Signal</keyword>
<evidence type="ECO:0000313" key="2">
    <source>
        <dbReference type="EMBL" id="AXV07397.1"/>
    </source>
</evidence>
<dbReference type="KEGG" id="euz:DVS28_a2718"/>
<sequence length="181" mass="18509">MVIAVALATAVFLAGFVAGRASLPSASEDRVVDPDAAAMRPGSEGDPIEIGSPAAVGPWEVEVTGFDPDAIDRVLAANQFNVEPAKGQTYVTVEVSLTRRAAGPGILRGSVAPALVTPSGRSFALGSDCGVISAPVDAERLLAQGEVLDGEWCWRVPVAEVDKVALRVGGTGGGAVWFAVR</sequence>
<dbReference type="EMBL" id="CP031165">
    <property type="protein sequence ID" value="AXV07397.1"/>
    <property type="molecule type" value="Genomic_DNA"/>
</dbReference>
<gene>
    <name evidence="2" type="ORF">DVS28_a2718</name>
</gene>
<name>A0A346XYV0_9ACTN</name>
<reference evidence="2 3" key="1">
    <citation type="submission" date="2018-09" db="EMBL/GenBank/DDBJ databases">
        <title>Complete genome sequence of Euzebya sp. DY32-46 isolated from seawater of Pacific Ocean.</title>
        <authorList>
            <person name="Xu L."/>
            <person name="Wu Y.-H."/>
            <person name="Xu X.-W."/>
        </authorList>
    </citation>
    <scope>NUCLEOTIDE SEQUENCE [LARGE SCALE GENOMIC DNA]</scope>
    <source>
        <strain evidence="2 3">DY32-46</strain>
    </source>
</reference>
<evidence type="ECO:0000256" key="1">
    <source>
        <dbReference type="SAM" id="SignalP"/>
    </source>
</evidence>
<accession>A0A346XYV0</accession>
<dbReference type="AlphaFoldDB" id="A0A346XYV0"/>
<dbReference type="Proteomes" id="UP000264006">
    <property type="component" value="Chromosome"/>
</dbReference>
<organism evidence="2 3">
    <name type="scientific">Euzebya pacifica</name>
    <dbReference type="NCBI Taxonomy" id="1608957"/>
    <lineage>
        <taxon>Bacteria</taxon>
        <taxon>Bacillati</taxon>
        <taxon>Actinomycetota</taxon>
        <taxon>Nitriliruptoria</taxon>
        <taxon>Euzebyales</taxon>
    </lineage>
</organism>
<feature type="signal peptide" evidence="1">
    <location>
        <begin position="1"/>
        <end position="20"/>
    </location>
</feature>
<keyword evidence="3" id="KW-1185">Reference proteome</keyword>
<evidence type="ECO:0008006" key="4">
    <source>
        <dbReference type="Google" id="ProtNLM"/>
    </source>
</evidence>
<protein>
    <recommendedName>
        <fullName evidence="4">DUF4352 domain-containing protein</fullName>
    </recommendedName>
</protein>
<feature type="chain" id="PRO_5016857559" description="DUF4352 domain-containing protein" evidence="1">
    <location>
        <begin position="21"/>
        <end position="181"/>
    </location>
</feature>
<proteinExistence type="predicted"/>
<evidence type="ECO:0000313" key="3">
    <source>
        <dbReference type="Proteomes" id="UP000264006"/>
    </source>
</evidence>